<proteinExistence type="predicted"/>
<protein>
    <submittedName>
        <fullName evidence="2">CoA-binding protein</fullName>
    </submittedName>
</protein>
<keyword evidence="3" id="KW-1185">Reference proteome</keyword>
<dbReference type="Proteomes" id="UP000480350">
    <property type="component" value="Unassembled WGS sequence"/>
</dbReference>
<gene>
    <name evidence="2" type="ORF">GQ651_02010</name>
</gene>
<dbReference type="PANTHER" id="PTHR33303:SF2">
    <property type="entry name" value="COA-BINDING DOMAIN-CONTAINING PROTEIN"/>
    <property type="match status" value="1"/>
</dbReference>
<name>A0A7C9MBR1_9RHOB</name>
<dbReference type="InterPro" id="IPR036291">
    <property type="entry name" value="NAD(P)-bd_dom_sf"/>
</dbReference>
<dbReference type="RefSeq" id="WP_160762541.1">
    <property type="nucleotide sequence ID" value="NZ_WUPT01000001.1"/>
</dbReference>
<evidence type="ECO:0000313" key="2">
    <source>
        <dbReference type="EMBL" id="MXQ06612.1"/>
    </source>
</evidence>
<organism evidence="2 3">
    <name type="scientific">Kangsaoukella pontilimi</name>
    <dbReference type="NCBI Taxonomy" id="2691042"/>
    <lineage>
        <taxon>Bacteria</taxon>
        <taxon>Pseudomonadati</taxon>
        <taxon>Pseudomonadota</taxon>
        <taxon>Alphaproteobacteria</taxon>
        <taxon>Rhodobacterales</taxon>
        <taxon>Paracoccaceae</taxon>
        <taxon>Kangsaoukella</taxon>
    </lineage>
</organism>
<feature type="domain" description="CoA-binding" evidence="1">
    <location>
        <begin position="14"/>
        <end position="110"/>
    </location>
</feature>
<dbReference type="InterPro" id="IPR003781">
    <property type="entry name" value="CoA-bd"/>
</dbReference>
<accession>A0A7C9MBR1</accession>
<dbReference type="Pfam" id="PF13380">
    <property type="entry name" value="CoA_binding_2"/>
    <property type="match status" value="1"/>
</dbReference>
<comment type="caution">
    <text evidence="2">The sequence shown here is derived from an EMBL/GenBank/DDBJ whole genome shotgun (WGS) entry which is preliminary data.</text>
</comment>
<evidence type="ECO:0000259" key="1">
    <source>
        <dbReference type="SMART" id="SM00881"/>
    </source>
</evidence>
<reference evidence="2 3" key="1">
    <citation type="submission" date="2019-12" db="EMBL/GenBank/DDBJ databases">
        <authorList>
            <person name="Lee S.D."/>
        </authorList>
    </citation>
    <scope>NUCLEOTIDE SEQUENCE [LARGE SCALE GENOMIC DNA]</scope>
    <source>
        <strain evidence="2 3">GH1-50</strain>
    </source>
</reference>
<dbReference type="SUPFAM" id="SSF51735">
    <property type="entry name" value="NAD(P)-binding Rossmann-fold domains"/>
    <property type="match status" value="1"/>
</dbReference>
<dbReference type="EMBL" id="WUPT01000001">
    <property type="protein sequence ID" value="MXQ06612.1"/>
    <property type="molecule type" value="Genomic_DNA"/>
</dbReference>
<evidence type="ECO:0000313" key="3">
    <source>
        <dbReference type="Proteomes" id="UP000480350"/>
    </source>
</evidence>
<dbReference type="Gene3D" id="3.40.50.720">
    <property type="entry name" value="NAD(P)-binding Rossmann-like Domain"/>
    <property type="match status" value="1"/>
</dbReference>
<dbReference type="PANTHER" id="PTHR33303">
    <property type="entry name" value="CYTOPLASMIC PROTEIN-RELATED"/>
    <property type="match status" value="1"/>
</dbReference>
<dbReference type="SMART" id="SM00881">
    <property type="entry name" value="CoA_binding"/>
    <property type="match status" value="1"/>
</dbReference>
<dbReference type="AlphaFoldDB" id="A0A7C9MBR1"/>
<sequence length="144" mass="15661">MTMIPADERLTRLLLETRVIAMVGASLKPARPSHGVGEYMAASGYRVIPVNPGHAGKTLFGETVVASLADIDVPVDMLNIFRRSDQIAPVVEEGLAALPGLKSVWMQLGLSNVEGRAMAEAKGLTVVEDRCLLIEHRRLIRGRY</sequence>
<reference evidence="2 3" key="2">
    <citation type="submission" date="2020-03" db="EMBL/GenBank/DDBJ databases">
        <title>Kangsaoukella pontilimi gen. nov., sp. nov., a new member of the family Rhodobacteraceae isolated from a tidal mudflat.</title>
        <authorList>
            <person name="Kim I.S."/>
        </authorList>
    </citation>
    <scope>NUCLEOTIDE SEQUENCE [LARGE SCALE GENOMIC DNA]</scope>
    <source>
        <strain evidence="2 3">GH1-50</strain>
    </source>
</reference>